<dbReference type="Pfam" id="PF02826">
    <property type="entry name" value="2-Hacid_dh_C"/>
    <property type="match status" value="1"/>
</dbReference>
<dbReference type="CDD" id="cd05301">
    <property type="entry name" value="GDH"/>
    <property type="match status" value="1"/>
</dbReference>
<keyword evidence="8" id="KW-1185">Reference proteome</keyword>
<keyword evidence="3" id="KW-0520">NAD</keyword>
<dbReference type="OrthoDB" id="9805416at2"/>
<dbReference type="Pfam" id="PF00389">
    <property type="entry name" value="2-Hacid_dh"/>
    <property type="match status" value="1"/>
</dbReference>
<evidence type="ECO:0000313" key="8">
    <source>
        <dbReference type="Proteomes" id="UP000243778"/>
    </source>
</evidence>
<sequence>MKKKVLVFSRASSAEVMADLRERYELSVFLDPLGADREAFVAALADADGLIGAGSKLDESVLQHAPKLQVISTISAGYDNYDVAYLKQRGIRLTNTPDAVTETTADTGFMLLMMTARRAVELATLVREGEWKASIGEAHFGVDVHGKRLGIIGLGRIGAAVARRAHFGFGMSILYSGHSDKPQYEEEFGARRLPMDALLGEADFVCVCVPLSAETHHLIGEREFGLLRKEAIFINIARGPVVDETALVAALKAGKFRGAGLDVFQKEPLPGDSPLLALPNLVALPHIGSATHEARELMARTAADNLIAVLDGREPAYPVEL</sequence>
<protein>
    <submittedName>
        <fullName evidence="7">Phosphogluconate 2-dehydrogenase</fullName>
    </submittedName>
</protein>
<dbReference type="GO" id="GO:0005829">
    <property type="term" value="C:cytosol"/>
    <property type="evidence" value="ECO:0007669"/>
    <property type="project" value="TreeGrafter"/>
</dbReference>
<keyword evidence="2 4" id="KW-0560">Oxidoreductase</keyword>
<dbReference type="PANTHER" id="PTHR10996">
    <property type="entry name" value="2-HYDROXYACID DEHYDROGENASE-RELATED"/>
    <property type="match status" value="1"/>
</dbReference>
<dbReference type="InterPro" id="IPR006140">
    <property type="entry name" value="D-isomer_DH_NAD-bd"/>
</dbReference>
<accession>A0A1H3GI43</accession>
<dbReference type="FunFam" id="3.40.50.720:FF:000462">
    <property type="entry name" value="Glyoxylate reductase (NADP+)"/>
    <property type="match status" value="1"/>
</dbReference>
<feature type="domain" description="D-isomer specific 2-hydroxyacid dehydrogenase catalytic" evidence="5">
    <location>
        <begin position="5"/>
        <end position="319"/>
    </location>
</feature>
<dbReference type="InterPro" id="IPR036291">
    <property type="entry name" value="NAD(P)-bd_dom_sf"/>
</dbReference>
<dbReference type="PANTHER" id="PTHR10996:SF283">
    <property type="entry name" value="GLYOXYLATE_HYDROXYPYRUVATE REDUCTASE B"/>
    <property type="match status" value="1"/>
</dbReference>
<evidence type="ECO:0000313" key="7">
    <source>
        <dbReference type="EMBL" id="SDY02730.1"/>
    </source>
</evidence>
<dbReference type="Proteomes" id="UP000243778">
    <property type="component" value="Unassembled WGS sequence"/>
</dbReference>
<dbReference type="GO" id="GO:0030267">
    <property type="term" value="F:glyoxylate reductase (NADPH) activity"/>
    <property type="evidence" value="ECO:0007669"/>
    <property type="project" value="TreeGrafter"/>
</dbReference>
<dbReference type="SUPFAM" id="SSF52283">
    <property type="entry name" value="Formate/glycerate dehydrogenase catalytic domain-like"/>
    <property type="match status" value="1"/>
</dbReference>
<feature type="domain" description="D-isomer specific 2-hydroxyacid dehydrogenase NAD-binding" evidence="6">
    <location>
        <begin position="109"/>
        <end position="288"/>
    </location>
</feature>
<dbReference type="GO" id="GO:0051287">
    <property type="term" value="F:NAD binding"/>
    <property type="evidence" value="ECO:0007669"/>
    <property type="project" value="InterPro"/>
</dbReference>
<dbReference type="GO" id="GO:0016618">
    <property type="term" value="F:hydroxypyruvate reductase [NAD(P)H] activity"/>
    <property type="evidence" value="ECO:0007669"/>
    <property type="project" value="TreeGrafter"/>
</dbReference>
<comment type="similarity">
    <text evidence="1 4">Belongs to the D-isomer specific 2-hydroxyacid dehydrogenase family.</text>
</comment>
<dbReference type="RefSeq" id="WP_090231763.1">
    <property type="nucleotide sequence ID" value="NZ_DALYZG010000074.1"/>
</dbReference>
<evidence type="ECO:0000256" key="1">
    <source>
        <dbReference type="ARBA" id="ARBA00005854"/>
    </source>
</evidence>
<dbReference type="InterPro" id="IPR050223">
    <property type="entry name" value="D-isomer_2-hydroxyacid_DH"/>
</dbReference>
<name>A0A1H3GI43_9PSED</name>
<reference evidence="8" key="1">
    <citation type="submission" date="2016-10" db="EMBL/GenBank/DDBJ databases">
        <authorList>
            <person name="Varghese N."/>
            <person name="Submissions S."/>
        </authorList>
    </citation>
    <scope>NUCLEOTIDE SEQUENCE [LARGE SCALE GENOMIC DNA]</scope>
    <source>
        <strain evidence="8">NRRL B-59562</strain>
    </source>
</reference>
<evidence type="ECO:0000259" key="5">
    <source>
        <dbReference type="Pfam" id="PF00389"/>
    </source>
</evidence>
<dbReference type="Gene3D" id="3.40.50.720">
    <property type="entry name" value="NAD(P)-binding Rossmann-like Domain"/>
    <property type="match status" value="2"/>
</dbReference>
<evidence type="ECO:0000256" key="4">
    <source>
        <dbReference type="RuleBase" id="RU003719"/>
    </source>
</evidence>
<organism evidence="7 8">
    <name type="scientific">Pseudomonas kuykendallii</name>
    <dbReference type="NCBI Taxonomy" id="1007099"/>
    <lineage>
        <taxon>Bacteria</taxon>
        <taxon>Pseudomonadati</taxon>
        <taxon>Pseudomonadota</taxon>
        <taxon>Gammaproteobacteria</taxon>
        <taxon>Pseudomonadales</taxon>
        <taxon>Pseudomonadaceae</taxon>
        <taxon>Pseudomonas</taxon>
    </lineage>
</organism>
<evidence type="ECO:0000256" key="3">
    <source>
        <dbReference type="ARBA" id="ARBA00023027"/>
    </source>
</evidence>
<dbReference type="InterPro" id="IPR006139">
    <property type="entry name" value="D-isomer_2_OHA_DH_cat_dom"/>
</dbReference>
<dbReference type="SUPFAM" id="SSF51735">
    <property type="entry name" value="NAD(P)-binding Rossmann-fold domains"/>
    <property type="match status" value="1"/>
</dbReference>
<gene>
    <name evidence="7" type="ORF">SAMN05216287_4370</name>
</gene>
<dbReference type="AlphaFoldDB" id="A0A1H3GI43"/>
<dbReference type="STRING" id="1007099.SAMN05216287_4370"/>
<dbReference type="EMBL" id="FNNU01000009">
    <property type="protein sequence ID" value="SDY02730.1"/>
    <property type="molecule type" value="Genomic_DNA"/>
</dbReference>
<proteinExistence type="inferred from homology"/>
<evidence type="ECO:0000259" key="6">
    <source>
        <dbReference type="Pfam" id="PF02826"/>
    </source>
</evidence>
<evidence type="ECO:0000256" key="2">
    <source>
        <dbReference type="ARBA" id="ARBA00023002"/>
    </source>
</evidence>